<keyword evidence="3" id="KW-1185">Reference proteome</keyword>
<feature type="region of interest" description="Disordered" evidence="1">
    <location>
        <begin position="1"/>
        <end position="27"/>
    </location>
</feature>
<dbReference type="AlphaFoldDB" id="A0AAV4N821"/>
<gene>
    <name evidence="2" type="ORF">CEXT_119411</name>
</gene>
<name>A0AAV4N821_CAEEX</name>
<evidence type="ECO:0000313" key="2">
    <source>
        <dbReference type="EMBL" id="GIX79811.1"/>
    </source>
</evidence>
<dbReference type="Proteomes" id="UP001054945">
    <property type="component" value="Unassembled WGS sequence"/>
</dbReference>
<proteinExistence type="predicted"/>
<feature type="compositionally biased region" description="Basic and acidic residues" evidence="1">
    <location>
        <begin position="18"/>
        <end position="27"/>
    </location>
</feature>
<comment type="caution">
    <text evidence="2">The sequence shown here is derived from an EMBL/GenBank/DDBJ whole genome shotgun (WGS) entry which is preliminary data.</text>
</comment>
<organism evidence="2 3">
    <name type="scientific">Caerostris extrusa</name>
    <name type="common">Bark spider</name>
    <name type="synonym">Caerostris bankana</name>
    <dbReference type="NCBI Taxonomy" id="172846"/>
    <lineage>
        <taxon>Eukaryota</taxon>
        <taxon>Metazoa</taxon>
        <taxon>Ecdysozoa</taxon>
        <taxon>Arthropoda</taxon>
        <taxon>Chelicerata</taxon>
        <taxon>Arachnida</taxon>
        <taxon>Araneae</taxon>
        <taxon>Araneomorphae</taxon>
        <taxon>Entelegynae</taxon>
        <taxon>Araneoidea</taxon>
        <taxon>Araneidae</taxon>
        <taxon>Caerostris</taxon>
    </lineage>
</organism>
<sequence length="91" mass="10675">MIYSEKIWPGSRGPKPKSVTERNTPPEKAELITKTASVKENGRKDRKRHFFYIGLIIKKKRCGPAMIDVERRTGIYFKNIKKQQPRSERET</sequence>
<protein>
    <submittedName>
        <fullName evidence="2">Uncharacterized protein</fullName>
    </submittedName>
</protein>
<accession>A0AAV4N821</accession>
<evidence type="ECO:0000313" key="3">
    <source>
        <dbReference type="Proteomes" id="UP001054945"/>
    </source>
</evidence>
<dbReference type="EMBL" id="BPLR01020538">
    <property type="protein sequence ID" value="GIX79811.1"/>
    <property type="molecule type" value="Genomic_DNA"/>
</dbReference>
<evidence type="ECO:0000256" key="1">
    <source>
        <dbReference type="SAM" id="MobiDB-lite"/>
    </source>
</evidence>
<reference evidence="2 3" key="1">
    <citation type="submission" date="2021-06" db="EMBL/GenBank/DDBJ databases">
        <title>Caerostris extrusa draft genome.</title>
        <authorList>
            <person name="Kono N."/>
            <person name="Arakawa K."/>
        </authorList>
    </citation>
    <scope>NUCLEOTIDE SEQUENCE [LARGE SCALE GENOMIC DNA]</scope>
</reference>